<feature type="transmembrane region" description="Helical" evidence="7">
    <location>
        <begin position="208"/>
        <end position="230"/>
    </location>
</feature>
<feature type="transmembrane region" description="Helical" evidence="7">
    <location>
        <begin position="460"/>
        <end position="478"/>
    </location>
</feature>
<feature type="transmembrane region" description="Helical" evidence="7">
    <location>
        <begin position="36"/>
        <end position="53"/>
    </location>
</feature>
<feature type="region of interest" description="Disordered" evidence="6">
    <location>
        <begin position="487"/>
        <end position="513"/>
    </location>
</feature>
<keyword evidence="2" id="KW-0813">Transport</keyword>
<evidence type="ECO:0000259" key="8">
    <source>
        <dbReference type="PROSITE" id="PS50850"/>
    </source>
</evidence>
<feature type="transmembrane region" description="Helical" evidence="7">
    <location>
        <begin position="287"/>
        <end position="314"/>
    </location>
</feature>
<dbReference type="PROSITE" id="PS50850">
    <property type="entry name" value="MFS"/>
    <property type="match status" value="1"/>
</dbReference>
<feature type="region of interest" description="Disordered" evidence="6">
    <location>
        <begin position="1"/>
        <end position="30"/>
    </location>
</feature>
<evidence type="ECO:0000256" key="1">
    <source>
        <dbReference type="ARBA" id="ARBA00004127"/>
    </source>
</evidence>
<dbReference type="PANTHER" id="PTHR23501:SF191">
    <property type="entry name" value="VACUOLAR BASIC AMINO ACID TRANSPORTER 4"/>
    <property type="match status" value="1"/>
</dbReference>
<accession>A0AAD5VHH5</accession>
<dbReference type="GO" id="GO:0000329">
    <property type="term" value="C:fungal-type vacuole membrane"/>
    <property type="evidence" value="ECO:0007669"/>
    <property type="project" value="TreeGrafter"/>
</dbReference>
<comment type="subcellular location">
    <subcellularLocation>
        <location evidence="1">Endomembrane system</location>
        <topology evidence="1">Multi-pass membrane protein</topology>
    </subcellularLocation>
</comment>
<dbReference type="GO" id="GO:0015174">
    <property type="term" value="F:basic amino acid transmembrane transporter activity"/>
    <property type="evidence" value="ECO:0007669"/>
    <property type="project" value="TreeGrafter"/>
</dbReference>
<keyword evidence="5 7" id="KW-0472">Membrane</keyword>
<keyword evidence="10" id="KW-1185">Reference proteome</keyword>
<keyword evidence="4 7" id="KW-1133">Transmembrane helix</keyword>
<dbReference type="Gene3D" id="1.20.1250.20">
    <property type="entry name" value="MFS general substrate transporter like domains"/>
    <property type="match status" value="1"/>
</dbReference>
<sequence length="545" mass="59911">MSVPTDERQPLLDNASGLKKEPPGPHNISPSTRMRILAGVWMAIFLSAFNQTLVPTTLAPISSDFNQSNQASWLGTAYLLATRTFTPLYGRLCNILGWKGANHTALFFAGAGCLMCGLSQSMEMLIIARFLAGMGGDGLFTTTSIIVSDMYCIRVCCSYFLDSLKDPHFITLSFKSRGLAQGVGSVVNGLGLGLGGPFGGMVTDRLGWRWAFLLQLPLFFLSYILTSYNLRYVTPGEGRSTMEILKRTDYGGSGTLLLCVGSVLFYLSERYNNDKPWDSPTVLGSLMFAFVSLIAFLVVELYLSPEPILLLVLLNQRIPMLSSVSNFLVTVRLTSVSEAGAHLSPNSLVMSTGSVFAGWMMHKTGRYKMLDMIFGLFPFIGTVAIYFLNENSGFIHTWFSIVLYWSTYPKTILPSSLASTHSPAELLINKIRHQAKFVASLPPELQHPARDAYNASLKTVFLYTAISTFFAFLVRLLVPDKHLDARPQTIGSARPETRGNESTLLHGGENIPPSQRSAAEIIFEEEHELLTLANGAREPGVGFEQ</sequence>
<protein>
    <recommendedName>
        <fullName evidence="8">Major facilitator superfamily (MFS) profile domain-containing protein</fullName>
    </recommendedName>
</protein>
<dbReference type="InterPro" id="IPR020846">
    <property type="entry name" value="MFS_dom"/>
</dbReference>
<evidence type="ECO:0000256" key="5">
    <source>
        <dbReference type="ARBA" id="ARBA00023136"/>
    </source>
</evidence>
<evidence type="ECO:0000256" key="3">
    <source>
        <dbReference type="ARBA" id="ARBA00022692"/>
    </source>
</evidence>
<dbReference type="InterPro" id="IPR011701">
    <property type="entry name" value="MFS"/>
</dbReference>
<evidence type="ECO:0000313" key="9">
    <source>
        <dbReference type="EMBL" id="KAJ3560302.1"/>
    </source>
</evidence>
<gene>
    <name evidence="9" type="ORF">NP233_g10927</name>
</gene>
<feature type="compositionally biased region" description="Basic and acidic residues" evidence="6">
    <location>
        <begin position="1"/>
        <end position="10"/>
    </location>
</feature>
<dbReference type="InterPro" id="IPR036259">
    <property type="entry name" value="MFS_trans_sf"/>
</dbReference>
<comment type="caution">
    <text evidence="9">The sequence shown here is derived from an EMBL/GenBank/DDBJ whole genome shotgun (WGS) entry which is preliminary data.</text>
</comment>
<feature type="transmembrane region" description="Helical" evidence="7">
    <location>
        <begin position="369"/>
        <end position="388"/>
    </location>
</feature>
<dbReference type="AlphaFoldDB" id="A0AAD5VHH5"/>
<feature type="transmembrane region" description="Helical" evidence="7">
    <location>
        <begin position="250"/>
        <end position="267"/>
    </location>
</feature>
<reference evidence="9" key="1">
    <citation type="submission" date="2022-07" db="EMBL/GenBank/DDBJ databases">
        <title>Genome Sequence of Leucocoprinus birnbaumii.</title>
        <authorList>
            <person name="Buettner E."/>
        </authorList>
    </citation>
    <scope>NUCLEOTIDE SEQUENCE</scope>
    <source>
        <strain evidence="9">VT141</strain>
    </source>
</reference>
<feature type="transmembrane region" description="Helical" evidence="7">
    <location>
        <begin position="182"/>
        <end position="202"/>
    </location>
</feature>
<dbReference type="Proteomes" id="UP001213000">
    <property type="component" value="Unassembled WGS sequence"/>
</dbReference>
<dbReference type="SUPFAM" id="SSF103473">
    <property type="entry name" value="MFS general substrate transporter"/>
    <property type="match status" value="1"/>
</dbReference>
<proteinExistence type="predicted"/>
<dbReference type="Pfam" id="PF07690">
    <property type="entry name" value="MFS_1"/>
    <property type="match status" value="1"/>
</dbReference>
<dbReference type="GO" id="GO:0005886">
    <property type="term" value="C:plasma membrane"/>
    <property type="evidence" value="ECO:0007669"/>
    <property type="project" value="TreeGrafter"/>
</dbReference>
<evidence type="ECO:0000256" key="7">
    <source>
        <dbReference type="SAM" id="Phobius"/>
    </source>
</evidence>
<dbReference type="PANTHER" id="PTHR23501">
    <property type="entry name" value="MAJOR FACILITATOR SUPERFAMILY"/>
    <property type="match status" value="1"/>
</dbReference>
<evidence type="ECO:0000313" key="10">
    <source>
        <dbReference type="Proteomes" id="UP001213000"/>
    </source>
</evidence>
<dbReference type="EMBL" id="JANIEX010001198">
    <property type="protein sequence ID" value="KAJ3560302.1"/>
    <property type="molecule type" value="Genomic_DNA"/>
</dbReference>
<evidence type="ECO:0000256" key="2">
    <source>
        <dbReference type="ARBA" id="ARBA00022448"/>
    </source>
</evidence>
<evidence type="ECO:0000256" key="4">
    <source>
        <dbReference type="ARBA" id="ARBA00022989"/>
    </source>
</evidence>
<feature type="domain" description="Major facilitator superfamily (MFS) profile" evidence="8">
    <location>
        <begin position="36"/>
        <end position="482"/>
    </location>
</feature>
<dbReference type="GO" id="GO:0012505">
    <property type="term" value="C:endomembrane system"/>
    <property type="evidence" value="ECO:0007669"/>
    <property type="project" value="UniProtKB-SubCell"/>
</dbReference>
<keyword evidence="3 7" id="KW-0812">Transmembrane</keyword>
<name>A0AAD5VHH5_9AGAR</name>
<organism evidence="9 10">
    <name type="scientific">Leucocoprinus birnbaumii</name>
    <dbReference type="NCBI Taxonomy" id="56174"/>
    <lineage>
        <taxon>Eukaryota</taxon>
        <taxon>Fungi</taxon>
        <taxon>Dikarya</taxon>
        <taxon>Basidiomycota</taxon>
        <taxon>Agaricomycotina</taxon>
        <taxon>Agaricomycetes</taxon>
        <taxon>Agaricomycetidae</taxon>
        <taxon>Agaricales</taxon>
        <taxon>Agaricineae</taxon>
        <taxon>Agaricaceae</taxon>
        <taxon>Leucocoprinus</taxon>
    </lineage>
</organism>
<evidence type="ECO:0000256" key="6">
    <source>
        <dbReference type="SAM" id="MobiDB-lite"/>
    </source>
</evidence>